<dbReference type="Proteomes" id="UP000291483">
    <property type="component" value="Unassembled WGS sequence"/>
</dbReference>
<dbReference type="PANTHER" id="PTHR43792:SF8">
    <property type="entry name" value="[RIBOSOMAL PROTEIN US5]-ALANINE N-ACETYLTRANSFERASE"/>
    <property type="match status" value="1"/>
</dbReference>
<protein>
    <submittedName>
        <fullName evidence="5">[SSU ribosomal protein S5P]-alanine acetyltransferase</fullName>
    </submittedName>
</protein>
<gene>
    <name evidence="5" type="ORF">EV379_0089</name>
</gene>
<dbReference type="PANTHER" id="PTHR43792">
    <property type="entry name" value="GNAT FAMILY, PUTATIVE (AFU_ORTHOLOGUE AFUA_3G00765)-RELATED-RELATED"/>
    <property type="match status" value="1"/>
</dbReference>
<dbReference type="SUPFAM" id="SSF55729">
    <property type="entry name" value="Acyl-CoA N-acyltransferases (Nat)"/>
    <property type="match status" value="1"/>
</dbReference>
<dbReference type="Pfam" id="PF13302">
    <property type="entry name" value="Acetyltransf_3"/>
    <property type="match status" value="1"/>
</dbReference>
<feature type="domain" description="N-acetyltransferase" evidence="4">
    <location>
        <begin position="11"/>
        <end position="179"/>
    </location>
</feature>
<accession>A0A4Q8AHB7</accession>
<evidence type="ECO:0000256" key="1">
    <source>
        <dbReference type="ARBA" id="ARBA00022679"/>
    </source>
</evidence>
<comment type="caution">
    <text evidence="5">The sequence shown here is derived from an EMBL/GenBank/DDBJ whole genome shotgun (WGS) entry which is preliminary data.</text>
</comment>
<dbReference type="PROSITE" id="PS51186">
    <property type="entry name" value="GNAT"/>
    <property type="match status" value="1"/>
</dbReference>
<dbReference type="GO" id="GO:0005737">
    <property type="term" value="C:cytoplasm"/>
    <property type="evidence" value="ECO:0007669"/>
    <property type="project" value="TreeGrafter"/>
</dbReference>
<dbReference type="EMBL" id="SHLC01000001">
    <property type="protein sequence ID" value="RZU63800.1"/>
    <property type="molecule type" value="Genomic_DNA"/>
</dbReference>
<comment type="similarity">
    <text evidence="3">Belongs to the acetyltransferase family. RimJ subfamily.</text>
</comment>
<sequence length="205" mass="22376">MPTSARLPAGAVIRLLRVDDATALADAYWRNRVHLAPWEPTRADDYFTPAGQQSVIYSQLNQHASGNAHPFVVTMDGEVIARVNLSGIVRGAFQSASIGYWVDAAHTGRGIATAAVRHAVAVATDELGLHRVEAGTLLHNAASQRVLLNAGFEQFGLAPRYLKIAGEWQDHLLFQRLLHDWANKDIVRLHGRLARNGPCNCTSSL</sequence>
<dbReference type="RefSeq" id="WP_130504424.1">
    <property type="nucleotide sequence ID" value="NZ_SHLC01000001.1"/>
</dbReference>
<dbReference type="GO" id="GO:0005840">
    <property type="term" value="C:ribosome"/>
    <property type="evidence" value="ECO:0007669"/>
    <property type="project" value="UniProtKB-KW"/>
</dbReference>
<dbReference type="GO" id="GO:0008999">
    <property type="term" value="F:protein-N-terminal-alanine acetyltransferase activity"/>
    <property type="evidence" value="ECO:0007669"/>
    <property type="project" value="TreeGrafter"/>
</dbReference>
<evidence type="ECO:0000313" key="6">
    <source>
        <dbReference type="Proteomes" id="UP000291483"/>
    </source>
</evidence>
<evidence type="ECO:0000256" key="3">
    <source>
        <dbReference type="ARBA" id="ARBA00038502"/>
    </source>
</evidence>
<dbReference type="InterPro" id="IPR051531">
    <property type="entry name" value="N-acetyltransferase"/>
</dbReference>
<keyword evidence="5" id="KW-0689">Ribosomal protein</keyword>
<evidence type="ECO:0000313" key="5">
    <source>
        <dbReference type="EMBL" id="RZU63800.1"/>
    </source>
</evidence>
<name>A0A4Q8AHB7_9MICO</name>
<dbReference type="AlphaFoldDB" id="A0A4Q8AHB7"/>
<keyword evidence="5" id="KW-0687">Ribonucleoprotein</keyword>
<dbReference type="OrthoDB" id="5242221at2"/>
<proteinExistence type="inferred from homology"/>
<dbReference type="InterPro" id="IPR000182">
    <property type="entry name" value="GNAT_dom"/>
</dbReference>
<organism evidence="5 6">
    <name type="scientific">Microterricola gilva</name>
    <dbReference type="NCBI Taxonomy" id="393267"/>
    <lineage>
        <taxon>Bacteria</taxon>
        <taxon>Bacillati</taxon>
        <taxon>Actinomycetota</taxon>
        <taxon>Actinomycetes</taxon>
        <taxon>Micrococcales</taxon>
        <taxon>Microbacteriaceae</taxon>
        <taxon>Microterricola</taxon>
    </lineage>
</organism>
<dbReference type="InterPro" id="IPR016181">
    <property type="entry name" value="Acyl_CoA_acyltransferase"/>
</dbReference>
<evidence type="ECO:0000256" key="2">
    <source>
        <dbReference type="ARBA" id="ARBA00023315"/>
    </source>
</evidence>
<evidence type="ECO:0000259" key="4">
    <source>
        <dbReference type="PROSITE" id="PS51186"/>
    </source>
</evidence>
<keyword evidence="6" id="KW-1185">Reference proteome</keyword>
<reference evidence="5 6" key="1">
    <citation type="submission" date="2019-02" db="EMBL/GenBank/DDBJ databases">
        <title>Sequencing the genomes of 1000 actinobacteria strains.</title>
        <authorList>
            <person name="Klenk H.-P."/>
        </authorList>
    </citation>
    <scope>NUCLEOTIDE SEQUENCE [LARGE SCALE GENOMIC DNA]</scope>
    <source>
        <strain evidence="5 6">DSM 18319</strain>
    </source>
</reference>
<keyword evidence="2" id="KW-0012">Acyltransferase</keyword>
<keyword evidence="1 5" id="KW-0808">Transferase</keyword>
<dbReference type="Gene3D" id="3.40.630.30">
    <property type="match status" value="1"/>
</dbReference>